<reference evidence="1 2" key="1">
    <citation type="submission" date="2019-09" db="EMBL/GenBank/DDBJ databases">
        <title>Vancomyinc resistant enterococci isolated from farm animals in Switzerland.</title>
        <authorList>
            <person name="Stevens M.J.A."/>
            <person name="Stephan R."/>
            <person name="Morach M."/>
            <person name="Nuesch-Inderbinen M."/>
        </authorList>
    </citation>
    <scope>NUCLEOTIDE SEQUENCE [LARGE SCALE GENOMIC DNA]</scope>
    <source>
        <strain evidence="1 2">GH27</strain>
    </source>
</reference>
<organism evidence="1 2">
    <name type="scientific">Enterococcus durans</name>
    <dbReference type="NCBI Taxonomy" id="53345"/>
    <lineage>
        <taxon>Bacteria</taxon>
        <taxon>Bacillati</taxon>
        <taxon>Bacillota</taxon>
        <taxon>Bacilli</taxon>
        <taxon>Lactobacillales</taxon>
        <taxon>Enterococcaceae</taxon>
        <taxon>Enterococcus</taxon>
    </lineage>
</organism>
<dbReference type="Proteomes" id="UP000326078">
    <property type="component" value="Unassembled WGS sequence"/>
</dbReference>
<comment type="caution">
    <text evidence="1">The sequence shown here is derived from an EMBL/GenBank/DDBJ whole genome shotgun (WGS) entry which is preliminary data.</text>
</comment>
<accession>A0A5N0YNQ6</accession>
<sequence length="80" mass="9587">MKKPFSSDENKKKFSKPFSIFAKILAYFEELVFEHRLFGNRGCDQTFVTTPHSFKFWIQKMLLFPNLLTQKRTTHFASYD</sequence>
<gene>
    <name evidence="1" type="ORF">F6X95_13690</name>
</gene>
<dbReference type="AlphaFoldDB" id="A0A5N0YNQ6"/>
<protein>
    <submittedName>
        <fullName evidence="1">Uncharacterized protein</fullName>
    </submittedName>
</protein>
<name>A0A5N0YNQ6_9ENTE</name>
<evidence type="ECO:0000313" key="2">
    <source>
        <dbReference type="Proteomes" id="UP000326078"/>
    </source>
</evidence>
<proteinExistence type="predicted"/>
<evidence type="ECO:0000313" key="1">
    <source>
        <dbReference type="EMBL" id="KAA9203366.1"/>
    </source>
</evidence>
<dbReference type="EMBL" id="VYUT01000031">
    <property type="protein sequence ID" value="KAA9203366.1"/>
    <property type="molecule type" value="Genomic_DNA"/>
</dbReference>